<comment type="caution">
    <text evidence="2">The sequence shown here is derived from an EMBL/GenBank/DDBJ whole genome shotgun (WGS) entry which is preliminary data.</text>
</comment>
<feature type="compositionally biased region" description="Polar residues" evidence="1">
    <location>
        <begin position="63"/>
        <end position="115"/>
    </location>
</feature>
<dbReference type="AlphaFoldDB" id="A0A5D3E3Z0"/>
<feature type="compositionally biased region" description="Basic and acidic residues" evidence="1">
    <location>
        <begin position="50"/>
        <end position="60"/>
    </location>
</feature>
<reference evidence="2 3" key="1">
    <citation type="submission" date="2019-08" db="EMBL/GenBank/DDBJ databases">
        <title>Draft genome sequences of two oriental melons (Cucumis melo L. var makuwa).</title>
        <authorList>
            <person name="Kwon S.-Y."/>
        </authorList>
    </citation>
    <scope>NUCLEOTIDE SEQUENCE [LARGE SCALE GENOMIC DNA]</scope>
    <source>
        <strain evidence="3">cv. Chang Bougi</strain>
        <tissue evidence="2">Leaf</tissue>
    </source>
</reference>
<evidence type="ECO:0000313" key="3">
    <source>
        <dbReference type="Proteomes" id="UP000321947"/>
    </source>
</evidence>
<gene>
    <name evidence="2" type="ORF">E5676_scaffold84664G00150</name>
</gene>
<evidence type="ECO:0000313" key="2">
    <source>
        <dbReference type="EMBL" id="TYK30606.1"/>
    </source>
</evidence>
<feature type="compositionally biased region" description="Basic residues" evidence="1">
    <location>
        <begin position="1"/>
        <end position="11"/>
    </location>
</feature>
<organism evidence="2 3">
    <name type="scientific">Cucumis melo var. makuwa</name>
    <name type="common">Oriental melon</name>
    <dbReference type="NCBI Taxonomy" id="1194695"/>
    <lineage>
        <taxon>Eukaryota</taxon>
        <taxon>Viridiplantae</taxon>
        <taxon>Streptophyta</taxon>
        <taxon>Embryophyta</taxon>
        <taxon>Tracheophyta</taxon>
        <taxon>Spermatophyta</taxon>
        <taxon>Magnoliopsida</taxon>
        <taxon>eudicotyledons</taxon>
        <taxon>Gunneridae</taxon>
        <taxon>Pentapetalae</taxon>
        <taxon>rosids</taxon>
        <taxon>fabids</taxon>
        <taxon>Cucurbitales</taxon>
        <taxon>Cucurbitaceae</taxon>
        <taxon>Benincaseae</taxon>
        <taxon>Cucumis</taxon>
    </lineage>
</organism>
<dbReference type="EMBL" id="SSTD01000331">
    <property type="protein sequence ID" value="TYK30606.1"/>
    <property type="molecule type" value="Genomic_DNA"/>
</dbReference>
<sequence length="115" mass="13258">MRRERFSRRRVGTVSGKPLATHFSRRSSRLRFVIKEKDKKGVIILSSGSVERKHQSRDLEGCTYQSSDPEEYTYQSSDPEGYTYQSSDPEGYTYQSSDPEGCTYQSSDPEGYTYQ</sequence>
<proteinExistence type="predicted"/>
<accession>A0A5D3E3Z0</accession>
<feature type="region of interest" description="Disordered" evidence="1">
    <location>
        <begin position="48"/>
        <end position="115"/>
    </location>
</feature>
<protein>
    <submittedName>
        <fullName evidence="2">NBS-LRR type resistance protein</fullName>
    </submittedName>
</protein>
<dbReference type="Proteomes" id="UP000321947">
    <property type="component" value="Unassembled WGS sequence"/>
</dbReference>
<feature type="region of interest" description="Disordered" evidence="1">
    <location>
        <begin position="1"/>
        <end position="20"/>
    </location>
</feature>
<evidence type="ECO:0000256" key="1">
    <source>
        <dbReference type="SAM" id="MobiDB-lite"/>
    </source>
</evidence>
<name>A0A5D3E3Z0_CUCMM</name>